<evidence type="ECO:0000256" key="1">
    <source>
        <dbReference type="SAM" id="MobiDB-lite"/>
    </source>
</evidence>
<reference evidence="2 3" key="1">
    <citation type="journal article" date="2012" name="Science">
        <title>The Paleozoic origin of enzymatic lignin decomposition reconstructed from 31 fungal genomes.</title>
        <authorList>
            <person name="Floudas D."/>
            <person name="Binder M."/>
            <person name="Riley R."/>
            <person name="Barry K."/>
            <person name="Blanchette R.A."/>
            <person name="Henrissat B."/>
            <person name="Martinez A.T."/>
            <person name="Otillar R."/>
            <person name="Spatafora J.W."/>
            <person name="Yadav J.S."/>
            <person name="Aerts A."/>
            <person name="Benoit I."/>
            <person name="Boyd A."/>
            <person name="Carlson A."/>
            <person name="Copeland A."/>
            <person name="Coutinho P.M."/>
            <person name="de Vries R.P."/>
            <person name="Ferreira P."/>
            <person name="Findley K."/>
            <person name="Foster B."/>
            <person name="Gaskell J."/>
            <person name="Glotzer D."/>
            <person name="Gorecki P."/>
            <person name="Heitman J."/>
            <person name="Hesse C."/>
            <person name="Hori C."/>
            <person name="Igarashi K."/>
            <person name="Jurgens J.A."/>
            <person name="Kallen N."/>
            <person name="Kersten P."/>
            <person name="Kohler A."/>
            <person name="Kuees U."/>
            <person name="Kumar T.K.A."/>
            <person name="Kuo A."/>
            <person name="LaButti K."/>
            <person name="Larrondo L.F."/>
            <person name="Lindquist E."/>
            <person name="Ling A."/>
            <person name="Lombard V."/>
            <person name="Lucas S."/>
            <person name="Lundell T."/>
            <person name="Martin R."/>
            <person name="McLaughlin D.J."/>
            <person name="Morgenstern I."/>
            <person name="Morin E."/>
            <person name="Murat C."/>
            <person name="Nagy L.G."/>
            <person name="Nolan M."/>
            <person name="Ohm R.A."/>
            <person name="Patyshakuliyeva A."/>
            <person name="Rokas A."/>
            <person name="Ruiz-Duenas F.J."/>
            <person name="Sabat G."/>
            <person name="Salamov A."/>
            <person name="Samejima M."/>
            <person name="Schmutz J."/>
            <person name="Slot J.C."/>
            <person name="St John F."/>
            <person name="Stenlid J."/>
            <person name="Sun H."/>
            <person name="Sun S."/>
            <person name="Syed K."/>
            <person name="Tsang A."/>
            <person name="Wiebenga A."/>
            <person name="Young D."/>
            <person name="Pisabarro A."/>
            <person name="Eastwood D.C."/>
            <person name="Martin F."/>
            <person name="Cullen D."/>
            <person name="Grigoriev I.V."/>
            <person name="Hibbett D.S."/>
        </authorList>
    </citation>
    <scope>NUCLEOTIDE SEQUENCE [LARGE SCALE GENOMIC DNA]</scope>
    <source>
        <strain evidence="2 3">DJM-731 SS1</strain>
    </source>
</reference>
<dbReference type="OrthoDB" id="2526154at2759"/>
<dbReference type="HOGENOM" id="CLU_2910262_0_0_1"/>
<dbReference type="GeneID" id="63688337"/>
<feature type="non-terminal residue" evidence="2">
    <location>
        <position position="62"/>
    </location>
</feature>
<feature type="compositionally biased region" description="Low complexity" evidence="1">
    <location>
        <begin position="35"/>
        <end position="49"/>
    </location>
</feature>
<name>M5FUQ0_DACPD</name>
<keyword evidence="3" id="KW-1185">Reference proteome</keyword>
<dbReference type="EMBL" id="JH795868">
    <property type="protein sequence ID" value="EJT99983.1"/>
    <property type="molecule type" value="Genomic_DNA"/>
</dbReference>
<evidence type="ECO:0000313" key="2">
    <source>
        <dbReference type="EMBL" id="EJT99983.1"/>
    </source>
</evidence>
<proteinExistence type="predicted"/>
<dbReference type="Proteomes" id="UP000030653">
    <property type="component" value="Unassembled WGS sequence"/>
</dbReference>
<feature type="region of interest" description="Disordered" evidence="1">
    <location>
        <begin position="30"/>
        <end position="62"/>
    </location>
</feature>
<organism evidence="2 3">
    <name type="scientific">Dacryopinax primogenitus (strain DJM 731)</name>
    <name type="common">Brown rot fungus</name>
    <dbReference type="NCBI Taxonomy" id="1858805"/>
    <lineage>
        <taxon>Eukaryota</taxon>
        <taxon>Fungi</taxon>
        <taxon>Dikarya</taxon>
        <taxon>Basidiomycota</taxon>
        <taxon>Agaricomycotina</taxon>
        <taxon>Dacrymycetes</taxon>
        <taxon>Dacrymycetales</taxon>
        <taxon>Dacrymycetaceae</taxon>
        <taxon>Dacryopinax</taxon>
    </lineage>
</organism>
<sequence length="62" mass="6804">MAGPRISDDAWRLLWQPLLRMEREELAAALTSPRSASVASHLPPHSHSPVPSPPNTLRDSPV</sequence>
<gene>
    <name evidence="2" type="ORF">DACRYDRAFT_23539</name>
</gene>
<protein>
    <submittedName>
        <fullName evidence="2">Uncharacterized protein</fullName>
    </submittedName>
</protein>
<dbReference type="AlphaFoldDB" id="M5FUQ0"/>
<dbReference type="STRING" id="1858805.M5FUQ0"/>
<dbReference type="RefSeq" id="XP_040626881.1">
    <property type="nucleotide sequence ID" value="XM_040773275.1"/>
</dbReference>
<evidence type="ECO:0000313" key="3">
    <source>
        <dbReference type="Proteomes" id="UP000030653"/>
    </source>
</evidence>
<accession>M5FUQ0</accession>